<protein>
    <recommendedName>
        <fullName evidence="2">HTH lysR-type domain-containing protein</fullName>
    </recommendedName>
</protein>
<dbReference type="EMBL" id="PDOA01000036">
    <property type="protein sequence ID" value="PWC26474.1"/>
    <property type="molecule type" value="Genomic_DNA"/>
</dbReference>
<feature type="domain" description="HTH lysR-type" evidence="2">
    <location>
        <begin position="1"/>
        <end position="23"/>
    </location>
</feature>
<dbReference type="SUPFAM" id="SSF46785">
    <property type="entry name" value="Winged helix' DNA-binding domain"/>
    <property type="match status" value="1"/>
</dbReference>
<reference evidence="4" key="1">
    <citation type="submission" date="2017-10" db="EMBL/GenBank/DDBJ databases">
        <authorList>
            <person name="Toshchakov S.V."/>
            <person name="Goeva M.A."/>
        </authorList>
    </citation>
    <scope>NUCLEOTIDE SEQUENCE [LARGE SCALE GENOMIC DNA]</scope>
    <source>
        <strain evidence="4">JR1/69-1-13</strain>
    </source>
</reference>
<dbReference type="GO" id="GO:0003700">
    <property type="term" value="F:DNA-binding transcription factor activity"/>
    <property type="evidence" value="ECO:0007669"/>
    <property type="project" value="InterPro"/>
</dbReference>
<dbReference type="PANTHER" id="PTHR30537:SF1">
    <property type="entry name" value="HTH-TYPE TRANSCRIPTIONAL REGULATOR PGRR"/>
    <property type="match status" value="1"/>
</dbReference>
<proteinExistence type="inferred from homology"/>
<dbReference type="InterPro" id="IPR036388">
    <property type="entry name" value="WH-like_DNA-bd_sf"/>
</dbReference>
<evidence type="ECO:0000313" key="4">
    <source>
        <dbReference type="Proteomes" id="UP000245048"/>
    </source>
</evidence>
<dbReference type="InterPro" id="IPR036390">
    <property type="entry name" value="WH_DNA-bd_sf"/>
</dbReference>
<accession>A0A2U1UXT2</accession>
<comment type="caution">
    <text evidence="3">The sequence shown here is derived from an EMBL/GenBank/DDBJ whole genome shotgun (WGS) entry which is preliminary data.</text>
</comment>
<sequence>MRTLEGRLDIRLLDRTTRSLSPTSAGEQLLLRLRPALASVEDMLAELDQARDRPMGRVHINAHRPAAVHVVLPAWRRWRSASRR</sequence>
<dbReference type="Gene3D" id="1.10.10.10">
    <property type="entry name" value="Winged helix-like DNA-binding domain superfamily/Winged helix DNA-binding domain"/>
    <property type="match status" value="1"/>
</dbReference>
<dbReference type="OrthoDB" id="9812435at2"/>
<dbReference type="AlphaFoldDB" id="A0A2U1UXT2"/>
<dbReference type="PROSITE" id="PS50931">
    <property type="entry name" value="HTH_LYSR"/>
    <property type="match status" value="1"/>
</dbReference>
<dbReference type="GO" id="GO:0043565">
    <property type="term" value="F:sequence-specific DNA binding"/>
    <property type="evidence" value="ECO:0007669"/>
    <property type="project" value="TreeGrafter"/>
</dbReference>
<organism evidence="3 4">
    <name type="scientific">Teichococcus aestuarii</name>
    <dbReference type="NCBI Taxonomy" id="568898"/>
    <lineage>
        <taxon>Bacteria</taxon>
        <taxon>Pseudomonadati</taxon>
        <taxon>Pseudomonadota</taxon>
        <taxon>Alphaproteobacteria</taxon>
        <taxon>Acetobacterales</taxon>
        <taxon>Roseomonadaceae</taxon>
        <taxon>Roseomonas</taxon>
    </lineage>
</organism>
<evidence type="ECO:0000256" key="1">
    <source>
        <dbReference type="ARBA" id="ARBA00009437"/>
    </source>
</evidence>
<evidence type="ECO:0000313" key="3">
    <source>
        <dbReference type="EMBL" id="PWC26474.1"/>
    </source>
</evidence>
<comment type="similarity">
    <text evidence="1">Belongs to the LysR transcriptional regulatory family.</text>
</comment>
<name>A0A2U1UXT2_9PROT</name>
<dbReference type="Proteomes" id="UP000245048">
    <property type="component" value="Unassembled WGS sequence"/>
</dbReference>
<dbReference type="InterPro" id="IPR000847">
    <property type="entry name" value="LysR_HTH_N"/>
</dbReference>
<gene>
    <name evidence="3" type="ORF">CR165_22940</name>
</gene>
<evidence type="ECO:0000259" key="2">
    <source>
        <dbReference type="PROSITE" id="PS50931"/>
    </source>
</evidence>
<dbReference type="GO" id="GO:0006351">
    <property type="term" value="P:DNA-templated transcription"/>
    <property type="evidence" value="ECO:0007669"/>
    <property type="project" value="TreeGrafter"/>
</dbReference>
<dbReference type="InterPro" id="IPR058163">
    <property type="entry name" value="LysR-type_TF_proteobact-type"/>
</dbReference>
<dbReference type="PANTHER" id="PTHR30537">
    <property type="entry name" value="HTH-TYPE TRANSCRIPTIONAL REGULATOR"/>
    <property type="match status" value="1"/>
</dbReference>
<keyword evidence="4" id="KW-1185">Reference proteome</keyword>